<proteinExistence type="predicted"/>
<evidence type="ECO:0000313" key="1">
    <source>
        <dbReference type="EMBL" id="EYU23814.1"/>
    </source>
</evidence>
<organism evidence="1 2">
    <name type="scientific">Erythranthe guttata</name>
    <name type="common">Yellow monkey flower</name>
    <name type="synonym">Mimulus guttatus</name>
    <dbReference type="NCBI Taxonomy" id="4155"/>
    <lineage>
        <taxon>Eukaryota</taxon>
        <taxon>Viridiplantae</taxon>
        <taxon>Streptophyta</taxon>
        <taxon>Embryophyta</taxon>
        <taxon>Tracheophyta</taxon>
        <taxon>Spermatophyta</taxon>
        <taxon>Magnoliopsida</taxon>
        <taxon>eudicotyledons</taxon>
        <taxon>Gunneridae</taxon>
        <taxon>Pentapetalae</taxon>
        <taxon>asterids</taxon>
        <taxon>lamiids</taxon>
        <taxon>Lamiales</taxon>
        <taxon>Phrymaceae</taxon>
        <taxon>Erythranthe</taxon>
    </lineage>
</organism>
<keyword evidence="2" id="KW-1185">Reference proteome</keyword>
<accession>A0A022Q886</accession>
<feature type="non-terminal residue" evidence="1">
    <location>
        <position position="94"/>
    </location>
</feature>
<gene>
    <name evidence="1" type="ORF">MIMGU_mgv11b021753mg</name>
</gene>
<protein>
    <submittedName>
        <fullName evidence="1">Uncharacterized protein</fullName>
    </submittedName>
</protein>
<sequence length="94" mass="10838">MEDRKNSILDEKEEKNDDIRIPDQVAENGTTLPVSSRPVFHSGTYVVQVPKDQIYRVPPPENAIMLEQRNLKNQDKQKRSSCCFCSCHSCIFKL</sequence>
<dbReference type="AlphaFoldDB" id="A0A022Q886"/>
<dbReference type="Proteomes" id="UP000030748">
    <property type="component" value="Unassembled WGS sequence"/>
</dbReference>
<dbReference type="EMBL" id="KI632151">
    <property type="protein sequence ID" value="EYU23814.1"/>
    <property type="molecule type" value="Genomic_DNA"/>
</dbReference>
<evidence type="ECO:0000313" key="2">
    <source>
        <dbReference type="Proteomes" id="UP000030748"/>
    </source>
</evidence>
<name>A0A022Q886_ERYGU</name>
<dbReference type="STRING" id="4155.A0A022Q886"/>
<reference evidence="1 2" key="1">
    <citation type="journal article" date="2013" name="Proc. Natl. Acad. Sci. U.S.A.">
        <title>Fine-scale variation in meiotic recombination in Mimulus inferred from population shotgun sequencing.</title>
        <authorList>
            <person name="Hellsten U."/>
            <person name="Wright K.M."/>
            <person name="Jenkins J."/>
            <person name="Shu S."/>
            <person name="Yuan Y."/>
            <person name="Wessler S.R."/>
            <person name="Schmutz J."/>
            <person name="Willis J.H."/>
            <person name="Rokhsar D.S."/>
        </authorList>
    </citation>
    <scope>NUCLEOTIDE SEQUENCE [LARGE SCALE GENOMIC DNA]</scope>
    <source>
        <strain evidence="2">cv. DUN x IM62</strain>
    </source>
</reference>